<keyword evidence="1" id="KW-0472">Membrane</keyword>
<comment type="caution">
    <text evidence="3">The sequence shown here is derived from an EMBL/GenBank/DDBJ whole genome shotgun (WGS) entry which is preliminary data.</text>
</comment>
<sequence>MDAVDFVIPHMGRPELLVETLESVFAQNRPEQIASVTVVTKNEAPLAVKERDKLNIIRAPTASTISEQRNIGVVVGKAPLIAFLDADIGLAMDWLETCTGLLAQMPERVLVSAMQKSSENAGRVERLRVALSNVSLDEPVQFLPGRNLLVKRSAHDKVGGFPEHLKTCEDYYYTEKLSQLGDLYYTSQTHYVHLGEDRTLRQTFTKEIWRSEYNLFSLSGRKVPLREWPSILLPFWMLLGLVVAVMGVYSQTAFFIGLIMLLLPILLYSVRLFVQQSNHEPLHFLVLFYSVYFVARAAGTVKGTRLLLTRDLTE</sequence>
<name>A0ABT8W344_9GAMM</name>
<organism evidence="3 4">
    <name type="scientific">Marinobacter suaedae</name>
    <dbReference type="NCBI Taxonomy" id="3057675"/>
    <lineage>
        <taxon>Bacteria</taxon>
        <taxon>Pseudomonadati</taxon>
        <taxon>Pseudomonadota</taxon>
        <taxon>Gammaproteobacteria</taxon>
        <taxon>Pseudomonadales</taxon>
        <taxon>Marinobacteraceae</taxon>
        <taxon>Marinobacter</taxon>
    </lineage>
</organism>
<dbReference type="Pfam" id="PF00535">
    <property type="entry name" value="Glycos_transf_2"/>
    <property type="match status" value="1"/>
</dbReference>
<dbReference type="Proteomes" id="UP001168640">
    <property type="component" value="Unassembled WGS sequence"/>
</dbReference>
<dbReference type="Gene3D" id="3.90.550.10">
    <property type="entry name" value="Spore Coat Polysaccharide Biosynthesis Protein SpsA, Chain A"/>
    <property type="match status" value="1"/>
</dbReference>
<dbReference type="PANTHER" id="PTHR43646">
    <property type="entry name" value="GLYCOSYLTRANSFERASE"/>
    <property type="match status" value="1"/>
</dbReference>
<feature type="transmembrane region" description="Helical" evidence="1">
    <location>
        <begin position="281"/>
        <end position="299"/>
    </location>
</feature>
<proteinExistence type="predicted"/>
<dbReference type="InterPro" id="IPR029044">
    <property type="entry name" value="Nucleotide-diphossugar_trans"/>
</dbReference>
<keyword evidence="1" id="KW-1133">Transmembrane helix</keyword>
<feature type="domain" description="Glycosyltransferase 2-like" evidence="2">
    <location>
        <begin position="6"/>
        <end position="158"/>
    </location>
</feature>
<gene>
    <name evidence="3" type="ORF">QVZ43_12745</name>
</gene>
<reference evidence="3" key="1">
    <citation type="submission" date="2023-07" db="EMBL/GenBank/DDBJ databases">
        <title>Marinobacter sp. chi1 genome sequencing and assembly.</title>
        <authorList>
            <person name="Park S."/>
        </authorList>
    </citation>
    <scope>NUCLEOTIDE SEQUENCE</scope>
    <source>
        <strain evidence="3">Chi1</strain>
    </source>
</reference>
<dbReference type="InterPro" id="IPR001173">
    <property type="entry name" value="Glyco_trans_2-like"/>
</dbReference>
<evidence type="ECO:0000259" key="2">
    <source>
        <dbReference type="Pfam" id="PF00535"/>
    </source>
</evidence>
<dbReference type="CDD" id="cd00761">
    <property type="entry name" value="Glyco_tranf_GTA_type"/>
    <property type="match status" value="1"/>
</dbReference>
<keyword evidence="1" id="KW-0812">Transmembrane</keyword>
<feature type="transmembrane region" description="Helical" evidence="1">
    <location>
        <begin position="255"/>
        <end position="274"/>
    </location>
</feature>
<dbReference type="EC" id="2.4.-.-" evidence="3"/>
<dbReference type="GO" id="GO:0016757">
    <property type="term" value="F:glycosyltransferase activity"/>
    <property type="evidence" value="ECO:0007669"/>
    <property type="project" value="UniProtKB-KW"/>
</dbReference>
<evidence type="ECO:0000313" key="3">
    <source>
        <dbReference type="EMBL" id="MDO3722588.1"/>
    </source>
</evidence>
<dbReference type="SUPFAM" id="SSF53448">
    <property type="entry name" value="Nucleotide-diphospho-sugar transferases"/>
    <property type="match status" value="1"/>
</dbReference>
<accession>A0ABT8W344</accession>
<feature type="transmembrane region" description="Helical" evidence="1">
    <location>
        <begin position="231"/>
        <end position="249"/>
    </location>
</feature>
<evidence type="ECO:0000313" key="4">
    <source>
        <dbReference type="Proteomes" id="UP001168640"/>
    </source>
</evidence>
<keyword evidence="3" id="KW-0328">Glycosyltransferase</keyword>
<dbReference type="RefSeq" id="WP_302910230.1">
    <property type="nucleotide sequence ID" value="NZ_JAUMIS010000002.1"/>
</dbReference>
<evidence type="ECO:0000256" key="1">
    <source>
        <dbReference type="SAM" id="Phobius"/>
    </source>
</evidence>
<keyword evidence="4" id="KW-1185">Reference proteome</keyword>
<dbReference type="PANTHER" id="PTHR43646:SF6">
    <property type="entry name" value="PRE-MYCOFACTOCIN GLYCOSYLTRANSFERASE"/>
    <property type="match status" value="1"/>
</dbReference>
<protein>
    <submittedName>
        <fullName evidence="3">Glycosyltransferase family A protein</fullName>
        <ecNumber evidence="3">2.4.-.-</ecNumber>
    </submittedName>
</protein>
<keyword evidence="3" id="KW-0808">Transferase</keyword>
<dbReference type="EMBL" id="JAUMIS010000002">
    <property type="protein sequence ID" value="MDO3722588.1"/>
    <property type="molecule type" value="Genomic_DNA"/>
</dbReference>